<dbReference type="Proteomes" id="UP001501803">
    <property type="component" value="Unassembled WGS sequence"/>
</dbReference>
<comment type="caution">
    <text evidence="1">The sequence shown here is derived from an EMBL/GenBank/DDBJ whole genome shotgun (WGS) entry which is preliminary data.</text>
</comment>
<dbReference type="SUPFAM" id="SSF51726">
    <property type="entry name" value="UROD/MetE-like"/>
    <property type="match status" value="1"/>
</dbReference>
<gene>
    <name evidence="1" type="ORF">GCM10022381_00860</name>
</gene>
<evidence type="ECO:0000313" key="2">
    <source>
        <dbReference type="Proteomes" id="UP001501803"/>
    </source>
</evidence>
<protein>
    <submittedName>
        <fullName evidence="1">Uncharacterized protein</fullName>
    </submittedName>
</protein>
<dbReference type="InterPro" id="IPR038071">
    <property type="entry name" value="UROD/MetE-like_sf"/>
</dbReference>
<keyword evidence="2" id="KW-1185">Reference proteome</keyword>
<name>A0ABP7JZ89_9MICO</name>
<reference evidence="2" key="1">
    <citation type="journal article" date="2019" name="Int. J. Syst. Evol. Microbiol.">
        <title>The Global Catalogue of Microorganisms (GCM) 10K type strain sequencing project: providing services to taxonomists for standard genome sequencing and annotation.</title>
        <authorList>
            <consortium name="The Broad Institute Genomics Platform"/>
            <consortium name="The Broad Institute Genome Sequencing Center for Infectious Disease"/>
            <person name="Wu L."/>
            <person name="Ma J."/>
        </authorList>
    </citation>
    <scope>NUCLEOTIDE SEQUENCE [LARGE SCALE GENOMIC DNA]</scope>
    <source>
        <strain evidence="2">JCM 17021</strain>
    </source>
</reference>
<dbReference type="Gene3D" id="3.20.20.210">
    <property type="match status" value="1"/>
</dbReference>
<dbReference type="EMBL" id="BAABCN010000001">
    <property type="protein sequence ID" value="GAA3860081.1"/>
    <property type="molecule type" value="Genomic_DNA"/>
</dbReference>
<evidence type="ECO:0000313" key="1">
    <source>
        <dbReference type="EMBL" id="GAA3860081.1"/>
    </source>
</evidence>
<organism evidence="1 2">
    <name type="scientific">Leifsonia kafniensis</name>
    <dbReference type="NCBI Taxonomy" id="475957"/>
    <lineage>
        <taxon>Bacteria</taxon>
        <taxon>Bacillati</taxon>
        <taxon>Actinomycetota</taxon>
        <taxon>Actinomycetes</taxon>
        <taxon>Micrococcales</taxon>
        <taxon>Microbacteriaceae</taxon>
        <taxon>Leifsonia</taxon>
    </lineage>
</organism>
<proteinExistence type="predicted"/>
<sequence length="135" mass="14267">MQLGFHLCYGDVAESHFVEPPDAAHLVAVANGLCATVSRPINFVHLPVPIERDDDAYFAPLAWLSLDAETDLFLGLVHHEDGVEGAERRIRAAAAPLTAAGVEQYGVATECGFGRGPAERTAPLLALHAAVIEAG</sequence>
<dbReference type="RefSeq" id="WP_345061198.1">
    <property type="nucleotide sequence ID" value="NZ_BAABCN010000001.1"/>
</dbReference>
<accession>A0ABP7JZ89</accession>